<evidence type="ECO:0000313" key="3">
    <source>
        <dbReference type="Proteomes" id="UP001187192"/>
    </source>
</evidence>
<gene>
    <name evidence="2" type="ORF">TIFTF001_021948</name>
</gene>
<dbReference type="Proteomes" id="UP001187192">
    <property type="component" value="Unassembled WGS sequence"/>
</dbReference>
<evidence type="ECO:0000256" key="1">
    <source>
        <dbReference type="SAM" id="MobiDB-lite"/>
    </source>
</evidence>
<name>A0AA88AIE9_FICCA</name>
<proteinExistence type="predicted"/>
<reference evidence="2" key="1">
    <citation type="submission" date="2023-07" db="EMBL/GenBank/DDBJ databases">
        <title>draft genome sequence of fig (Ficus carica).</title>
        <authorList>
            <person name="Takahashi T."/>
            <person name="Nishimura K."/>
        </authorList>
    </citation>
    <scope>NUCLEOTIDE SEQUENCE</scope>
</reference>
<protein>
    <submittedName>
        <fullName evidence="2">Uncharacterized protein</fullName>
    </submittedName>
</protein>
<feature type="compositionally biased region" description="Basic and acidic residues" evidence="1">
    <location>
        <begin position="8"/>
        <end position="19"/>
    </location>
</feature>
<organism evidence="2 3">
    <name type="scientific">Ficus carica</name>
    <name type="common">Common fig</name>
    <dbReference type="NCBI Taxonomy" id="3494"/>
    <lineage>
        <taxon>Eukaryota</taxon>
        <taxon>Viridiplantae</taxon>
        <taxon>Streptophyta</taxon>
        <taxon>Embryophyta</taxon>
        <taxon>Tracheophyta</taxon>
        <taxon>Spermatophyta</taxon>
        <taxon>Magnoliopsida</taxon>
        <taxon>eudicotyledons</taxon>
        <taxon>Gunneridae</taxon>
        <taxon>Pentapetalae</taxon>
        <taxon>rosids</taxon>
        <taxon>fabids</taxon>
        <taxon>Rosales</taxon>
        <taxon>Moraceae</taxon>
        <taxon>Ficeae</taxon>
        <taxon>Ficus</taxon>
    </lineage>
</organism>
<evidence type="ECO:0000313" key="2">
    <source>
        <dbReference type="EMBL" id="GMN52805.1"/>
    </source>
</evidence>
<feature type="region of interest" description="Disordered" evidence="1">
    <location>
        <begin position="1"/>
        <end position="24"/>
    </location>
</feature>
<sequence length="184" mass="19602">MGAWGGGGRREGWDREAGRGRLGGVEGWGMGGRGWGWVGGGRAGADGGGAEGGSPALGLSLATEKIWGGKVKRVLRVKRGIGSRCRGLTKPSRAPTRLGRQPVRRQNRSLNLLDERSALGSKVAIACCTSRTRRAIEKLEGPVSPLQWHRNGVCRTRTLHQLRSFRAHGVPKGISNFVTGATMD</sequence>
<keyword evidence="3" id="KW-1185">Reference proteome</keyword>
<dbReference type="AlphaFoldDB" id="A0AA88AIE9"/>
<dbReference type="EMBL" id="BTGU01000043">
    <property type="protein sequence ID" value="GMN52805.1"/>
    <property type="molecule type" value="Genomic_DNA"/>
</dbReference>
<comment type="caution">
    <text evidence="2">The sequence shown here is derived from an EMBL/GenBank/DDBJ whole genome shotgun (WGS) entry which is preliminary data.</text>
</comment>
<accession>A0AA88AIE9</accession>